<dbReference type="AlphaFoldDB" id="A0A844SNX3"/>
<accession>A0A844SNX3</accession>
<reference evidence="2 3" key="1">
    <citation type="submission" date="2019-12" db="EMBL/GenBank/DDBJ databases">
        <title>Draft genome sequences Bradyrhizobium cajani AMBPC1010, Bradyrhizobium pachyrhizi AMBPC1040 and Bradyrhizobium yuanmingense ALSPC3051, three plant growth promoting strains isolated from nodules of Cajanus cajan L. in Dominican Republic.</title>
        <authorList>
            <person name="Flores-Felix J.D."/>
            <person name="Araujo J."/>
            <person name="Diaz-Alcantara C."/>
            <person name="Gonzalez-Andres F."/>
            <person name="Velazquez E."/>
        </authorList>
    </citation>
    <scope>NUCLEOTIDE SEQUENCE [LARGE SCALE GENOMIC DNA]</scope>
    <source>
        <strain evidence="2 3">1040</strain>
    </source>
</reference>
<feature type="compositionally biased region" description="Basic residues" evidence="1">
    <location>
        <begin position="41"/>
        <end position="53"/>
    </location>
</feature>
<gene>
    <name evidence="2" type="ORF">GPL21_11585</name>
</gene>
<dbReference type="RefSeq" id="WP_157343215.1">
    <property type="nucleotide sequence ID" value="NZ_WQNF01000006.1"/>
</dbReference>
<proteinExistence type="predicted"/>
<evidence type="ECO:0000313" key="2">
    <source>
        <dbReference type="EMBL" id="MVT65749.1"/>
    </source>
</evidence>
<evidence type="ECO:0000313" key="3">
    <source>
        <dbReference type="Proteomes" id="UP000436468"/>
    </source>
</evidence>
<comment type="caution">
    <text evidence="2">The sequence shown here is derived from an EMBL/GenBank/DDBJ whole genome shotgun (WGS) entry which is preliminary data.</text>
</comment>
<feature type="compositionally biased region" description="Basic and acidic residues" evidence="1">
    <location>
        <begin position="18"/>
        <end position="39"/>
    </location>
</feature>
<dbReference type="Proteomes" id="UP000436468">
    <property type="component" value="Unassembled WGS sequence"/>
</dbReference>
<keyword evidence="3" id="KW-1185">Reference proteome</keyword>
<protein>
    <recommendedName>
        <fullName evidence="4">Antitoxin</fullName>
    </recommendedName>
</protein>
<sequence>MPKEHQAQPDDPEQSKAFIEKAREIDADEEHSPADELMKRLASKKPQPHKPGK</sequence>
<evidence type="ECO:0000256" key="1">
    <source>
        <dbReference type="SAM" id="MobiDB-lite"/>
    </source>
</evidence>
<evidence type="ECO:0008006" key="4">
    <source>
        <dbReference type="Google" id="ProtNLM"/>
    </source>
</evidence>
<organism evidence="2 3">
    <name type="scientific">Bradyrhizobium pachyrhizi</name>
    <dbReference type="NCBI Taxonomy" id="280333"/>
    <lineage>
        <taxon>Bacteria</taxon>
        <taxon>Pseudomonadati</taxon>
        <taxon>Pseudomonadota</taxon>
        <taxon>Alphaproteobacteria</taxon>
        <taxon>Hyphomicrobiales</taxon>
        <taxon>Nitrobacteraceae</taxon>
        <taxon>Bradyrhizobium</taxon>
    </lineage>
</organism>
<feature type="region of interest" description="Disordered" evidence="1">
    <location>
        <begin position="1"/>
        <end position="53"/>
    </location>
</feature>
<name>A0A844SNX3_9BRAD</name>
<dbReference type="EMBL" id="WQNF01000006">
    <property type="protein sequence ID" value="MVT65749.1"/>
    <property type="molecule type" value="Genomic_DNA"/>
</dbReference>